<dbReference type="AlphaFoldDB" id="A0AAD5UL22"/>
<dbReference type="Proteomes" id="UP001210925">
    <property type="component" value="Unassembled WGS sequence"/>
</dbReference>
<protein>
    <recommendedName>
        <fullName evidence="1">DUF4097 domain-containing protein</fullName>
    </recommendedName>
</protein>
<evidence type="ECO:0000259" key="1">
    <source>
        <dbReference type="Pfam" id="PF13349"/>
    </source>
</evidence>
<proteinExistence type="predicted"/>
<organism evidence="2 3">
    <name type="scientific">Boothiomyces macroporosus</name>
    <dbReference type="NCBI Taxonomy" id="261099"/>
    <lineage>
        <taxon>Eukaryota</taxon>
        <taxon>Fungi</taxon>
        <taxon>Fungi incertae sedis</taxon>
        <taxon>Chytridiomycota</taxon>
        <taxon>Chytridiomycota incertae sedis</taxon>
        <taxon>Chytridiomycetes</taxon>
        <taxon>Rhizophydiales</taxon>
        <taxon>Terramycetaceae</taxon>
        <taxon>Boothiomyces</taxon>
    </lineage>
</organism>
<accession>A0AAD5UL22</accession>
<dbReference type="InterPro" id="IPR025164">
    <property type="entry name" value="Toastrack_DUF4097"/>
</dbReference>
<evidence type="ECO:0000313" key="3">
    <source>
        <dbReference type="Proteomes" id="UP001210925"/>
    </source>
</evidence>
<sequence>MEIHYKGSGLHIESQVSFEETQEPRIGYVVKSNDPNCLQHLLFDHEISADKLEISITSDYNGFHYPTIHVDLTITMPKASTLSQFQSEGGLVWKGQGIKSPVKHFSSKSNFGSLKISDLDTANLELSASAGSISLSDITSQSNIDLKSSFGSVSLENVATDSLSCKVDSGGIRTDNVTINEKAQLETSFGSIKGTEMKSNSLIASASSGTVHALKVELTDAVEISSSFGSVQVDLCYPDYGIASTKLEANSGSINGKISNYKKLDAHSNFGSIKLDLSPRKDENSSTKLFADSGSIKTTVYEYQGQFDATTSSGSLTISGDVEFIVDKSHQKSGIVREGTIGTLYSHSTFGSTTLNFK</sequence>
<feature type="domain" description="DUF4097" evidence="1">
    <location>
        <begin position="64"/>
        <end position="235"/>
    </location>
</feature>
<name>A0AAD5UL22_9FUNG</name>
<gene>
    <name evidence="2" type="ORF">HK103_006434</name>
</gene>
<dbReference type="Pfam" id="PF13349">
    <property type="entry name" value="DUF4097"/>
    <property type="match status" value="1"/>
</dbReference>
<keyword evidence="3" id="KW-1185">Reference proteome</keyword>
<reference evidence="2" key="1">
    <citation type="submission" date="2020-05" db="EMBL/GenBank/DDBJ databases">
        <title>Phylogenomic resolution of chytrid fungi.</title>
        <authorList>
            <person name="Stajich J.E."/>
            <person name="Amses K."/>
            <person name="Simmons R."/>
            <person name="Seto K."/>
            <person name="Myers J."/>
            <person name="Bonds A."/>
            <person name="Quandt C.A."/>
            <person name="Barry K."/>
            <person name="Liu P."/>
            <person name="Grigoriev I."/>
            <person name="Longcore J.E."/>
            <person name="James T.Y."/>
        </authorList>
    </citation>
    <scope>NUCLEOTIDE SEQUENCE</scope>
    <source>
        <strain evidence="2">PLAUS21</strain>
    </source>
</reference>
<dbReference type="EMBL" id="JADGKB010000007">
    <property type="protein sequence ID" value="KAJ3261125.1"/>
    <property type="molecule type" value="Genomic_DNA"/>
</dbReference>
<comment type="caution">
    <text evidence="2">The sequence shown here is derived from an EMBL/GenBank/DDBJ whole genome shotgun (WGS) entry which is preliminary data.</text>
</comment>
<evidence type="ECO:0000313" key="2">
    <source>
        <dbReference type="EMBL" id="KAJ3261125.1"/>
    </source>
</evidence>